<dbReference type="EMBL" id="JBIASD010000001">
    <property type="protein sequence ID" value="MFF3664086.1"/>
    <property type="molecule type" value="Genomic_DNA"/>
</dbReference>
<dbReference type="NCBIfam" id="TIGR02013">
    <property type="entry name" value="rpoB"/>
    <property type="match status" value="1"/>
</dbReference>
<dbReference type="InterPro" id="IPR007645">
    <property type="entry name" value="RNA_pol_Rpb2_3"/>
</dbReference>
<dbReference type="CDD" id="cd00653">
    <property type="entry name" value="RNA_pol_B_RPB2"/>
    <property type="match status" value="1"/>
</dbReference>
<evidence type="ECO:0000259" key="9">
    <source>
        <dbReference type="Pfam" id="PF00562"/>
    </source>
</evidence>
<evidence type="ECO:0000256" key="4">
    <source>
        <dbReference type="ARBA" id="ARBA00023163"/>
    </source>
</evidence>
<dbReference type="InterPro" id="IPR042107">
    <property type="entry name" value="DNA-dir_RNA_pol_bsu_ext_1_sf"/>
</dbReference>
<dbReference type="Pfam" id="PF10385">
    <property type="entry name" value="RNA_pol_Rpb2_45"/>
    <property type="match status" value="1"/>
</dbReference>
<dbReference type="PANTHER" id="PTHR20856">
    <property type="entry name" value="DNA-DIRECTED RNA POLYMERASE I SUBUNIT 2"/>
    <property type="match status" value="1"/>
</dbReference>
<dbReference type="InterPro" id="IPR019462">
    <property type="entry name" value="DNA-dir_RNA_pol_bsu_external_1"/>
</dbReference>
<evidence type="ECO:0000256" key="3">
    <source>
        <dbReference type="ARBA" id="ARBA00022695"/>
    </source>
</evidence>
<gene>
    <name evidence="6 15" type="primary">rpoB</name>
    <name evidence="15" type="ORF">ACFYXI_00735</name>
</gene>
<dbReference type="Gene3D" id="2.30.150.10">
    <property type="entry name" value="DNA-directed RNA polymerase, beta subunit, external 1 domain"/>
    <property type="match status" value="1"/>
</dbReference>
<evidence type="ECO:0000259" key="14">
    <source>
        <dbReference type="Pfam" id="PF10385"/>
    </source>
</evidence>
<reference evidence="15 16" key="1">
    <citation type="submission" date="2024-10" db="EMBL/GenBank/DDBJ databases">
        <title>The Natural Products Discovery Center: Release of the First 8490 Sequenced Strains for Exploring Actinobacteria Biosynthetic Diversity.</title>
        <authorList>
            <person name="Kalkreuter E."/>
            <person name="Kautsar S.A."/>
            <person name="Yang D."/>
            <person name="Bader C.D."/>
            <person name="Teijaro C.N."/>
            <person name="Fluegel L."/>
            <person name="Davis C.M."/>
            <person name="Simpson J.R."/>
            <person name="Lauterbach L."/>
            <person name="Steele A.D."/>
            <person name="Gui C."/>
            <person name="Meng S."/>
            <person name="Li G."/>
            <person name="Viehrig K."/>
            <person name="Ye F."/>
            <person name="Su P."/>
            <person name="Kiefer A.F."/>
            <person name="Nichols A."/>
            <person name="Cepeda A.J."/>
            <person name="Yan W."/>
            <person name="Fan B."/>
            <person name="Jiang Y."/>
            <person name="Adhikari A."/>
            <person name="Zheng C.-J."/>
            <person name="Schuster L."/>
            <person name="Cowan T.M."/>
            <person name="Smanski M.J."/>
            <person name="Chevrette M.G."/>
            <person name="De Carvalho L.P.S."/>
            <person name="Shen B."/>
        </authorList>
    </citation>
    <scope>NUCLEOTIDE SEQUENCE [LARGE SCALE GENOMIC DNA]</scope>
    <source>
        <strain evidence="15 16">NPDC002173</strain>
    </source>
</reference>
<dbReference type="Gene3D" id="2.40.50.100">
    <property type="match status" value="1"/>
</dbReference>
<evidence type="ECO:0000256" key="5">
    <source>
        <dbReference type="ARBA" id="ARBA00048552"/>
    </source>
</evidence>
<dbReference type="InterPro" id="IPR007120">
    <property type="entry name" value="DNA-dir_RNAP_su2_dom"/>
</dbReference>
<evidence type="ECO:0000313" key="15">
    <source>
        <dbReference type="EMBL" id="MFF3664086.1"/>
    </source>
</evidence>
<feature type="domain" description="RNA polymerase Rpb2" evidence="11">
    <location>
        <begin position="164"/>
        <end position="358"/>
    </location>
</feature>
<dbReference type="InterPro" id="IPR007642">
    <property type="entry name" value="RNA_pol_Rpb2_2"/>
</dbReference>
<keyword evidence="1 6" id="KW-0240">DNA-directed RNA polymerase</keyword>
<sequence length="1154" mass="127767">MAASRNASAVPAGPRTVSFARIEEPLEVPDLLALQTESFDWLLGNEKWKGRVEAARQAGRKDVPAQSGLEEIFEEISPIEDFSGTMSLSFRDHRFEPPKYSVDECKDKDMTYSAPMFVTAEFINNTTGEIKSQTVFMGDFPLMTSKGTFIINGTERVVVSQLVRSPGVYFDRSVDKTSDKDLFGCKVIPSRGAWLEFEIDKRDSVGVRIDRKRKQPVTVLLKALGWTSEQILERFGQYESMRATLEKDHTSGQDDALLDIYRKLRPGEPPTKESAQTLLENLYFNPKRYDLAKVGRYKINKKLGVDADITQGTLTDEDIVSTIEYIVRLHAGEETMGPDGSVIVETDDIDHFGNRRLRTVGELIQNQVRLGLARMERVVRERMTTQDVEAITPQTLINIRPVVASIKEFFGTSQLSQFMDQTNPLAGLTHKRRLSALGPGGLSRERAGFEVRDVHPSHYGRMCPIETPEGPNIGLIGSLSSFGRVNSFGFVETPYRRVTDGRVTDEIDYLTADVEDRHVVAQANTTLNADGSFADSRVLARRKGGEFEAVHPSEVDYMDVSPRQMVSVATAMIPFLEHDDANRALMGSNMQRQSVPLLKSEAPLVGTGMEYRAATDAGDVISAEKPGVVEEVSADYVTVMNDDGTRTTYRVAKFKRSNQGTCFNQKPIVHEGDRVEAGQVVADGPCTDTGEMALGKNLLVAFMPWEGHNYEDAIILSQRLVQDDVLSSIHIEEHEVDARDTKLGPEEITRDIPNVSEEVLADLDERGIIRIGAEVTTGDILVGKVTPKGETELTPEERLLRAIFGEKAREVRDTSLKVPHGESGKVIGVRVFSREEGDELPPGVNELVRVYVAQKRKITDGDKLAGRHGNKGVISKILPVEDMPFLEDGTPVDIVLNPLGVPGRMNVGQVLETHLGWIAARGWDVSGVEEAWAERLREKGLGKVEPRTNVATPVFDGAHEEEIVGLLNNTLANRDGSRMVGENGKARLFDGRSGEPFPHPISVGYIYILKLLHLVDDKIHARSTGPYSMITQQPLGGKAQFGGQRFGEMEVWALEAYGAAYALQELLTIKSDDVLGRVKVYEAIVKGENIPEPGIPESFKVLIKEMQSLCLNVEVLSSDGMSIEMRDTDEDVFRAAEELGIDLSRREPSSVEEV</sequence>
<name>A0ABW6SGW8_9ACTN</name>
<feature type="domain" description="DNA-directed RNA polymerase beta subunit external 1" evidence="14">
    <location>
        <begin position="495"/>
        <end position="561"/>
    </location>
</feature>
<dbReference type="InterPro" id="IPR010243">
    <property type="entry name" value="RNA_pol_bsu_bac"/>
</dbReference>
<dbReference type="Pfam" id="PF04565">
    <property type="entry name" value="RNA_pol_Rpb2_3"/>
    <property type="match status" value="1"/>
</dbReference>
<dbReference type="Gene3D" id="3.90.1100.10">
    <property type="match status" value="1"/>
</dbReference>
<keyword evidence="16" id="KW-1185">Reference proteome</keyword>
<evidence type="ECO:0000256" key="2">
    <source>
        <dbReference type="ARBA" id="ARBA00022679"/>
    </source>
</evidence>
<dbReference type="GO" id="GO:0003899">
    <property type="term" value="F:DNA-directed RNA polymerase activity"/>
    <property type="evidence" value="ECO:0007669"/>
    <property type="project" value="UniProtKB-EC"/>
</dbReference>
<dbReference type="Pfam" id="PF04563">
    <property type="entry name" value="RNA_pol_Rpb2_1"/>
    <property type="match status" value="1"/>
</dbReference>
<dbReference type="Gene3D" id="2.40.50.150">
    <property type="match status" value="1"/>
</dbReference>
<comment type="subunit">
    <text evidence="6 8">The RNAP catalytic core consists of 2 alpha, 1 beta, 1 beta' and 1 omega subunit. When a sigma factor is associated with the core the holoenzyme is formed, which can initiate transcription.</text>
</comment>
<feature type="domain" description="RNA polymerase beta subunit protrusion" evidence="12">
    <location>
        <begin position="34"/>
        <end position="402"/>
    </location>
</feature>
<dbReference type="InterPro" id="IPR007121">
    <property type="entry name" value="RNA_pol_bsu_CS"/>
</dbReference>
<dbReference type="Proteomes" id="UP001602013">
    <property type="component" value="Unassembled WGS sequence"/>
</dbReference>
<dbReference type="InterPro" id="IPR037033">
    <property type="entry name" value="DNA-dir_RNAP_su2_hyb_sf"/>
</dbReference>
<protein>
    <recommendedName>
        <fullName evidence="6 8">DNA-directed RNA polymerase subunit beta</fullName>
        <shortName evidence="6">RNAP subunit beta</shortName>
        <ecNumber evidence="6 8">2.7.7.6</ecNumber>
    </recommendedName>
    <alternativeName>
        <fullName evidence="6">RNA polymerase subunit beta</fullName>
    </alternativeName>
    <alternativeName>
        <fullName evidence="6">Transcriptase subunit beta</fullName>
    </alternativeName>
</protein>
<feature type="domain" description="RNA polymerase Rpb2" evidence="13">
    <location>
        <begin position="417"/>
        <end position="484"/>
    </location>
</feature>
<evidence type="ECO:0000259" key="12">
    <source>
        <dbReference type="Pfam" id="PF04563"/>
    </source>
</evidence>
<organism evidence="15 16">
    <name type="scientific">Microtetraspora malaysiensis</name>
    <dbReference type="NCBI Taxonomy" id="161358"/>
    <lineage>
        <taxon>Bacteria</taxon>
        <taxon>Bacillati</taxon>
        <taxon>Actinomycetota</taxon>
        <taxon>Actinomycetes</taxon>
        <taxon>Streptosporangiales</taxon>
        <taxon>Streptosporangiaceae</taxon>
        <taxon>Microtetraspora</taxon>
    </lineage>
</organism>
<dbReference type="SUPFAM" id="SSF64484">
    <property type="entry name" value="beta and beta-prime subunits of DNA dependent RNA-polymerase"/>
    <property type="match status" value="1"/>
</dbReference>
<evidence type="ECO:0000259" key="10">
    <source>
        <dbReference type="Pfam" id="PF04560"/>
    </source>
</evidence>
<feature type="domain" description="DNA-directed RNA polymerase subunit 2 hybrid-binding" evidence="9">
    <location>
        <begin position="623"/>
        <end position="1040"/>
    </location>
</feature>
<dbReference type="GO" id="GO:0000428">
    <property type="term" value="C:DNA-directed RNA polymerase complex"/>
    <property type="evidence" value="ECO:0007669"/>
    <property type="project" value="UniProtKB-KW"/>
</dbReference>
<evidence type="ECO:0000256" key="6">
    <source>
        <dbReference type="HAMAP-Rule" id="MF_01321"/>
    </source>
</evidence>
<dbReference type="PROSITE" id="PS01166">
    <property type="entry name" value="RNA_POL_BETA"/>
    <property type="match status" value="1"/>
</dbReference>
<evidence type="ECO:0000256" key="7">
    <source>
        <dbReference type="RuleBase" id="RU000434"/>
    </source>
</evidence>
<dbReference type="InterPro" id="IPR007641">
    <property type="entry name" value="RNA_pol_Rpb2_7"/>
</dbReference>
<dbReference type="EC" id="2.7.7.6" evidence="6 8"/>
<dbReference type="InterPro" id="IPR015712">
    <property type="entry name" value="DNA-dir_RNA_pol_su2"/>
</dbReference>
<dbReference type="HAMAP" id="MF_01321">
    <property type="entry name" value="RNApol_bact_RpoB"/>
    <property type="match status" value="1"/>
</dbReference>
<comment type="similarity">
    <text evidence="6 7">Belongs to the RNA polymerase beta chain family.</text>
</comment>
<keyword evidence="2 6" id="KW-0808">Transferase</keyword>
<proteinExistence type="inferred from homology"/>
<accession>A0ABW6SGW8</accession>
<dbReference type="InterPro" id="IPR007644">
    <property type="entry name" value="RNA_pol_bsu_protrusion"/>
</dbReference>
<comment type="catalytic activity">
    <reaction evidence="5 6 8">
        <text>RNA(n) + a ribonucleoside 5'-triphosphate = RNA(n+1) + diphosphate</text>
        <dbReference type="Rhea" id="RHEA:21248"/>
        <dbReference type="Rhea" id="RHEA-COMP:14527"/>
        <dbReference type="Rhea" id="RHEA-COMP:17342"/>
        <dbReference type="ChEBI" id="CHEBI:33019"/>
        <dbReference type="ChEBI" id="CHEBI:61557"/>
        <dbReference type="ChEBI" id="CHEBI:140395"/>
        <dbReference type="EC" id="2.7.7.6"/>
    </reaction>
</comment>
<evidence type="ECO:0000259" key="13">
    <source>
        <dbReference type="Pfam" id="PF04565"/>
    </source>
</evidence>
<dbReference type="Gene3D" id="2.40.270.10">
    <property type="entry name" value="DNA-directed RNA polymerase, subunit 2, domain 6"/>
    <property type="match status" value="1"/>
</dbReference>
<dbReference type="InterPro" id="IPR014724">
    <property type="entry name" value="RNA_pol_RPB2_OB-fold"/>
</dbReference>
<evidence type="ECO:0000259" key="11">
    <source>
        <dbReference type="Pfam" id="PF04561"/>
    </source>
</evidence>
<comment type="caution">
    <text evidence="15">The sequence shown here is derived from an EMBL/GenBank/DDBJ whole genome shotgun (WGS) entry which is preliminary data.</text>
</comment>
<dbReference type="Pfam" id="PF00562">
    <property type="entry name" value="RNA_pol_Rpb2_6"/>
    <property type="match status" value="1"/>
</dbReference>
<dbReference type="Gene3D" id="3.90.1800.10">
    <property type="entry name" value="RNA polymerase alpha subunit dimerisation domain"/>
    <property type="match status" value="1"/>
</dbReference>
<comment type="function">
    <text evidence="6 8">DNA-dependent RNA polymerase catalyzes the transcription of DNA into RNA using the four ribonucleoside triphosphates as substrates.</text>
</comment>
<dbReference type="Pfam" id="PF04560">
    <property type="entry name" value="RNA_pol_Rpb2_7"/>
    <property type="match status" value="1"/>
</dbReference>
<feature type="domain" description="RNA polymerase Rpb2" evidence="10">
    <location>
        <begin position="1042"/>
        <end position="1116"/>
    </location>
</feature>
<evidence type="ECO:0000256" key="8">
    <source>
        <dbReference type="RuleBase" id="RU363031"/>
    </source>
</evidence>
<evidence type="ECO:0000313" key="16">
    <source>
        <dbReference type="Proteomes" id="UP001602013"/>
    </source>
</evidence>
<dbReference type="NCBIfam" id="NF001616">
    <property type="entry name" value="PRK00405.1"/>
    <property type="match status" value="1"/>
</dbReference>
<dbReference type="InterPro" id="IPR037034">
    <property type="entry name" value="RNA_pol_Rpb2_2_sf"/>
</dbReference>
<keyword evidence="3 6" id="KW-0548">Nucleotidyltransferase</keyword>
<dbReference type="Pfam" id="PF04561">
    <property type="entry name" value="RNA_pol_Rpb2_2"/>
    <property type="match status" value="1"/>
</dbReference>
<keyword evidence="4 6" id="KW-0804">Transcription</keyword>
<dbReference type="RefSeq" id="WP_387408081.1">
    <property type="nucleotide sequence ID" value="NZ_JBIASD010000001.1"/>
</dbReference>
<evidence type="ECO:0000256" key="1">
    <source>
        <dbReference type="ARBA" id="ARBA00022478"/>
    </source>
</evidence>
<dbReference type="Gene3D" id="3.90.1110.10">
    <property type="entry name" value="RNA polymerase Rpb2, domain 2"/>
    <property type="match status" value="1"/>
</dbReference>